<accession>A0A9E8ZEJ1</accession>
<keyword evidence="2" id="KW-0472">Membrane</keyword>
<reference evidence="3" key="1">
    <citation type="submission" date="2022-12" db="EMBL/GenBank/DDBJ databases">
        <title>Polyphasic identification of a Novel Hot-Spring Cyanobacterium Ocullathermofonsia sinensis gen nov. sp. nov. and Genomic Insights on its Adaptations to the Thermal Habitat.</title>
        <authorList>
            <person name="Daroch M."/>
            <person name="Tang J."/>
            <person name="Jiang Y."/>
        </authorList>
    </citation>
    <scope>NUCLEOTIDE SEQUENCE</scope>
    <source>
        <strain evidence="3">PKUAC-SCTA174</strain>
    </source>
</reference>
<dbReference type="Pfam" id="PF07784">
    <property type="entry name" value="DUF1622"/>
    <property type="match status" value="1"/>
</dbReference>
<dbReference type="InterPro" id="IPR012427">
    <property type="entry name" value="DUF1622"/>
</dbReference>
<dbReference type="PANTHER" id="PTHR38468:SF1">
    <property type="entry name" value="SLL0939 PROTEIN"/>
    <property type="match status" value="1"/>
</dbReference>
<proteinExistence type="predicted"/>
<dbReference type="RefSeq" id="WP_268610312.1">
    <property type="nucleotide sequence ID" value="NZ_CP113797.1"/>
</dbReference>
<keyword evidence="2" id="KW-1133">Transmembrane helix</keyword>
<evidence type="ECO:0000256" key="2">
    <source>
        <dbReference type="SAM" id="Phobius"/>
    </source>
</evidence>
<gene>
    <name evidence="3" type="ORF">OXH18_00040</name>
</gene>
<feature type="transmembrane region" description="Helical" evidence="2">
    <location>
        <begin position="20"/>
        <end position="42"/>
    </location>
</feature>
<feature type="region of interest" description="Disordered" evidence="1">
    <location>
        <begin position="120"/>
        <end position="146"/>
    </location>
</feature>
<evidence type="ECO:0000313" key="3">
    <source>
        <dbReference type="EMBL" id="WAL60419.1"/>
    </source>
</evidence>
<keyword evidence="4" id="KW-1185">Reference proteome</keyword>
<keyword evidence="2" id="KW-0812">Transmembrane</keyword>
<evidence type="ECO:0000313" key="4">
    <source>
        <dbReference type="Proteomes" id="UP001163152"/>
    </source>
</evidence>
<evidence type="ECO:0000256" key="1">
    <source>
        <dbReference type="SAM" id="MobiDB-lite"/>
    </source>
</evidence>
<dbReference type="Proteomes" id="UP001163152">
    <property type="component" value="Chromosome"/>
</dbReference>
<dbReference type="PANTHER" id="PTHR38468">
    <property type="entry name" value="SLL0939 PROTEIN"/>
    <property type="match status" value="1"/>
</dbReference>
<sequence length="146" mass="15813">MDLEAVGSLAATIVKRLDIILISVCQLLALFVIAVGVSRALLIYLRGLITHLPSAEAFQQSRLTMGYAFSLGLSFLVGATILKTMNSSRWEDIAQLAAIITVRTVLNHLLLQAIRNSDRIQDSDESPNGISTTASTQPTPFSRSEV</sequence>
<organism evidence="3 4">
    <name type="scientific">Thermocoleostomius sinensis A174</name>
    <dbReference type="NCBI Taxonomy" id="2016057"/>
    <lineage>
        <taxon>Bacteria</taxon>
        <taxon>Bacillati</taxon>
        <taxon>Cyanobacteriota</taxon>
        <taxon>Cyanophyceae</taxon>
        <taxon>Oculatellales</taxon>
        <taxon>Oculatellaceae</taxon>
        <taxon>Thermocoleostomius</taxon>
    </lineage>
</organism>
<dbReference type="KEGG" id="tsin:OXH18_00040"/>
<feature type="transmembrane region" description="Helical" evidence="2">
    <location>
        <begin position="63"/>
        <end position="81"/>
    </location>
</feature>
<name>A0A9E8ZEJ1_9CYAN</name>
<dbReference type="EMBL" id="CP113797">
    <property type="protein sequence ID" value="WAL60419.1"/>
    <property type="molecule type" value="Genomic_DNA"/>
</dbReference>
<feature type="compositionally biased region" description="Polar residues" evidence="1">
    <location>
        <begin position="126"/>
        <end position="146"/>
    </location>
</feature>
<protein>
    <submittedName>
        <fullName evidence="3">DUF1622 domain-containing protein</fullName>
    </submittedName>
</protein>
<dbReference type="AlphaFoldDB" id="A0A9E8ZEJ1"/>